<reference evidence="3 4" key="1">
    <citation type="journal article" date="2011" name="J. Bacteriol.">
        <title>Complete genome sequence of the type strain Cupriavidus necator N-1.</title>
        <authorList>
            <person name="Poehlein A."/>
            <person name="Kusian B."/>
            <person name="Friedrich B."/>
            <person name="Daniel R."/>
            <person name="Bowien B."/>
        </authorList>
    </citation>
    <scope>NUCLEOTIDE SEQUENCE [LARGE SCALE GENOMIC DNA]</scope>
    <source>
        <strain evidence="4">ATCC 43291 / DSM 13513 / CCUG 52238 / LMG 8453 / N-1</strain>
    </source>
</reference>
<keyword evidence="2 3" id="KW-0808">Transferase</keyword>
<proteinExistence type="inferred from homology"/>
<dbReference type="CDD" id="cd05825">
    <property type="entry name" value="LbH_wcaF_like"/>
    <property type="match status" value="1"/>
</dbReference>
<gene>
    <name evidence="3" type="primary">wcaF</name>
    <name evidence="3" type="ordered locus">CNE_2c13980</name>
</gene>
<dbReference type="EMBL" id="CP002878">
    <property type="protein sequence ID" value="AEI80361.1"/>
    <property type="molecule type" value="Genomic_DNA"/>
</dbReference>
<keyword evidence="3" id="KW-0012">Acyltransferase</keyword>
<dbReference type="EC" id="2.3.1.-" evidence="3"/>
<dbReference type="GO" id="GO:0008374">
    <property type="term" value="F:O-acyltransferase activity"/>
    <property type="evidence" value="ECO:0007669"/>
    <property type="project" value="TreeGrafter"/>
</dbReference>
<dbReference type="GO" id="GO:0005829">
    <property type="term" value="C:cytosol"/>
    <property type="evidence" value="ECO:0007669"/>
    <property type="project" value="TreeGrafter"/>
</dbReference>
<dbReference type="AlphaFoldDB" id="F8GNR2"/>
<protein>
    <submittedName>
        <fullName evidence="3">Colanic acid biosynthesis acetyltransferase WcaF</fullName>
        <ecNumber evidence="3">2.3.1.-</ecNumber>
    </submittedName>
</protein>
<evidence type="ECO:0000313" key="3">
    <source>
        <dbReference type="EMBL" id="AEI80361.1"/>
    </source>
</evidence>
<organism evidence="3 4">
    <name type="scientific">Cupriavidus necator (strain ATCC 43291 / DSM 13513 / CCUG 52238 / LMG 8453 / N-1)</name>
    <name type="common">Ralstonia eutropha</name>
    <dbReference type="NCBI Taxonomy" id="1042878"/>
    <lineage>
        <taxon>Bacteria</taxon>
        <taxon>Pseudomonadati</taxon>
        <taxon>Pseudomonadota</taxon>
        <taxon>Betaproteobacteria</taxon>
        <taxon>Burkholderiales</taxon>
        <taxon>Burkholderiaceae</taxon>
        <taxon>Cupriavidus</taxon>
    </lineage>
</organism>
<comment type="similarity">
    <text evidence="1">Belongs to the transferase hexapeptide repeat family.</text>
</comment>
<accession>F8GNR2</accession>
<dbReference type="PANTHER" id="PTHR23416:SF23">
    <property type="entry name" value="ACETYLTRANSFERASE C18B11.09C-RELATED"/>
    <property type="match status" value="1"/>
</dbReference>
<evidence type="ECO:0000256" key="2">
    <source>
        <dbReference type="ARBA" id="ARBA00022679"/>
    </source>
</evidence>
<dbReference type="InterPro" id="IPR051159">
    <property type="entry name" value="Hexapeptide_acetyltransf"/>
</dbReference>
<dbReference type="Proteomes" id="UP000006798">
    <property type="component" value="Chromosome 2"/>
</dbReference>
<evidence type="ECO:0000256" key="1">
    <source>
        <dbReference type="ARBA" id="ARBA00007274"/>
    </source>
</evidence>
<dbReference type="Gene3D" id="2.160.10.10">
    <property type="entry name" value="Hexapeptide repeat proteins"/>
    <property type="match status" value="1"/>
</dbReference>
<dbReference type="SUPFAM" id="SSF51161">
    <property type="entry name" value="Trimeric LpxA-like enzymes"/>
    <property type="match status" value="1"/>
</dbReference>
<name>F8GNR2_CUPNN</name>
<dbReference type="PANTHER" id="PTHR23416">
    <property type="entry name" value="SIALIC ACID SYNTHASE-RELATED"/>
    <property type="match status" value="1"/>
</dbReference>
<sequence length="195" mass="21566">MSVSPTSPNTMIIEGNDPTVEPSFTLRNRLTRQLWNSVWLFLFRPSPRPLHAWRAFLLRVFGARLGTDVHVYPAVKIWAPWNLDIGNNVGIADGVTLYNMSFLRIGDYAVISQGAHLCGGSHDYNSPNFQLIAEPITVEKHVWICAEAFISQGVTLPPGAVVAARSVVSKPLEHSWTVYAGVPAKPIGKRTPHDK</sequence>
<dbReference type="InterPro" id="IPR011004">
    <property type="entry name" value="Trimer_LpxA-like_sf"/>
</dbReference>
<dbReference type="KEGG" id="cnc:CNE_2c13980"/>
<evidence type="ECO:0000313" key="4">
    <source>
        <dbReference type="Proteomes" id="UP000006798"/>
    </source>
</evidence>
<dbReference type="HOGENOM" id="CLU_051638_7_2_4"/>